<evidence type="ECO:0000256" key="2">
    <source>
        <dbReference type="ARBA" id="ARBA00012423"/>
    </source>
</evidence>
<comment type="caution">
    <text evidence="11">The sequence shown here is derived from an EMBL/GenBank/DDBJ whole genome shotgun (WGS) entry which is preliminary data.</text>
</comment>
<keyword evidence="4" id="KW-0719">Serine esterase</keyword>
<dbReference type="PANTHER" id="PTHR10655">
    <property type="entry name" value="LYSOPHOSPHOLIPASE-RELATED"/>
    <property type="match status" value="1"/>
</dbReference>
<dbReference type="InterPro" id="IPR029058">
    <property type="entry name" value="AB_hydrolase_fold"/>
</dbReference>
<dbReference type="GO" id="GO:0005737">
    <property type="term" value="C:cytoplasm"/>
    <property type="evidence" value="ECO:0007669"/>
    <property type="project" value="TreeGrafter"/>
</dbReference>
<comment type="function">
    <text evidence="7">Hydrolyzes fatty acids from S-acylated cysteine residues in proteins with a strong preference for palmitoylated G-alpha proteins over other acyl substrates. Mediates the deacylation of G-alpha proteins such as GPA1 in vivo, but has weak or no activity toward palmitoylated Ras proteins. Has weak lysophospholipase activity in vitro; however such activity may not exist in vivo.</text>
</comment>
<dbReference type="PANTHER" id="PTHR10655:SF17">
    <property type="entry name" value="LYSOPHOSPHOLIPASE-LIKE PROTEIN 1"/>
    <property type="match status" value="1"/>
</dbReference>
<dbReference type="Pfam" id="PF02230">
    <property type="entry name" value="Abhydrolase_2"/>
    <property type="match status" value="2"/>
</dbReference>
<evidence type="ECO:0000256" key="5">
    <source>
        <dbReference type="ARBA" id="ARBA00022801"/>
    </source>
</evidence>
<dbReference type="InterPro" id="IPR050565">
    <property type="entry name" value="LYPA1-2/EST-like"/>
</dbReference>
<evidence type="ECO:0000313" key="12">
    <source>
        <dbReference type="Proteomes" id="UP000664203"/>
    </source>
</evidence>
<evidence type="ECO:0000256" key="1">
    <source>
        <dbReference type="ARBA" id="ARBA00006499"/>
    </source>
</evidence>
<comment type="similarity">
    <text evidence="1">Belongs to the AB hydrolase superfamily. AB hydrolase 2 family.</text>
</comment>
<dbReference type="GO" id="GO:0008474">
    <property type="term" value="F:palmitoyl-(protein) hydrolase activity"/>
    <property type="evidence" value="ECO:0007669"/>
    <property type="project" value="UniProtKB-EC"/>
</dbReference>
<dbReference type="OrthoDB" id="2418081at2759"/>
<dbReference type="EMBL" id="CAJPDR010000221">
    <property type="protein sequence ID" value="CAF9926940.1"/>
    <property type="molecule type" value="Genomic_DNA"/>
</dbReference>
<dbReference type="AlphaFoldDB" id="A0A8H3FNB5"/>
<keyword evidence="6" id="KW-0276">Fatty acid metabolism</keyword>
<accession>A0A8H3FNB5</accession>
<gene>
    <name evidence="11" type="ORF">ALECFALPRED_003585</name>
</gene>
<dbReference type="GO" id="GO:0006631">
    <property type="term" value="P:fatty acid metabolic process"/>
    <property type="evidence" value="ECO:0007669"/>
    <property type="project" value="UniProtKB-KW"/>
</dbReference>
<reference evidence="11" key="1">
    <citation type="submission" date="2021-03" db="EMBL/GenBank/DDBJ databases">
        <authorList>
            <person name="Tagirdzhanova G."/>
        </authorList>
    </citation>
    <scope>NUCLEOTIDE SEQUENCE</scope>
</reference>
<sequence>MATTAPLVVPALKKHTATVIWAHGLGDSGAGWMPIAENFRRRGRFSECAFVFPNAPSIPITVNFGMEMPGWYDIVRQRVRLMLNGSLSHDGYRCQRPSADRDVQTSFDDLAQAHDQPGILKSRDYFNSLIKAEIEKGIPSSRIVLGGFSQGGAISLFTGITSPDKLAGIFGLSSYLLLHNKIKDYVKSESTNKDTPIFMGHGNKDPMVKYEWGLDTSKVLREMGWAVDFRTYKGLAHSADPTEIDELEHYLDERLPPLS</sequence>
<evidence type="ECO:0000256" key="7">
    <source>
        <dbReference type="ARBA" id="ARBA00029392"/>
    </source>
</evidence>
<feature type="domain" description="Phospholipase/carboxylesterase/thioesterase" evidence="10">
    <location>
        <begin position="6"/>
        <end position="76"/>
    </location>
</feature>
<evidence type="ECO:0000256" key="3">
    <source>
        <dbReference type="ARBA" id="ARBA00014923"/>
    </source>
</evidence>
<dbReference type="EC" id="3.1.2.22" evidence="2"/>
<evidence type="ECO:0000256" key="6">
    <source>
        <dbReference type="ARBA" id="ARBA00022832"/>
    </source>
</evidence>
<evidence type="ECO:0000313" key="11">
    <source>
        <dbReference type="EMBL" id="CAF9926940.1"/>
    </source>
</evidence>
<keyword evidence="5" id="KW-0378">Hydrolase</keyword>
<dbReference type="InterPro" id="IPR003140">
    <property type="entry name" value="PLipase/COase/thioEstase"/>
</dbReference>
<comment type="catalytic activity">
    <reaction evidence="9">
        <text>S-hexadecanoyl-L-cysteinyl-[protein] + H2O = L-cysteinyl-[protein] + hexadecanoate + H(+)</text>
        <dbReference type="Rhea" id="RHEA:19233"/>
        <dbReference type="Rhea" id="RHEA-COMP:10131"/>
        <dbReference type="Rhea" id="RHEA-COMP:11032"/>
        <dbReference type="ChEBI" id="CHEBI:7896"/>
        <dbReference type="ChEBI" id="CHEBI:15377"/>
        <dbReference type="ChEBI" id="CHEBI:15378"/>
        <dbReference type="ChEBI" id="CHEBI:29950"/>
        <dbReference type="ChEBI" id="CHEBI:74151"/>
        <dbReference type="EC" id="3.1.2.22"/>
    </reaction>
</comment>
<name>A0A8H3FNB5_9LECA</name>
<dbReference type="Proteomes" id="UP000664203">
    <property type="component" value="Unassembled WGS sequence"/>
</dbReference>
<evidence type="ECO:0000256" key="9">
    <source>
        <dbReference type="ARBA" id="ARBA00047337"/>
    </source>
</evidence>
<keyword evidence="6" id="KW-0443">Lipid metabolism</keyword>
<proteinExistence type="inferred from homology"/>
<feature type="domain" description="Phospholipase/carboxylesterase/thioesterase" evidence="10">
    <location>
        <begin position="111"/>
        <end position="252"/>
    </location>
</feature>
<dbReference type="Gene3D" id="3.40.50.1820">
    <property type="entry name" value="alpha/beta hydrolase"/>
    <property type="match status" value="1"/>
</dbReference>
<protein>
    <recommendedName>
        <fullName evidence="3">Acyl-protein thioesterase 1</fullName>
        <ecNumber evidence="2">3.1.2.22</ecNumber>
    </recommendedName>
    <alternativeName>
        <fullName evidence="8">Palmitoyl-protein hydrolase</fullName>
    </alternativeName>
</protein>
<dbReference type="SUPFAM" id="SSF53474">
    <property type="entry name" value="alpha/beta-Hydrolases"/>
    <property type="match status" value="1"/>
</dbReference>
<keyword evidence="12" id="KW-1185">Reference proteome</keyword>
<dbReference type="GO" id="GO:0052689">
    <property type="term" value="F:carboxylic ester hydrolase activity"/>
    <property type="evidence" value="ECO:0007669"/>
    <property type="project" value="UniProtKB-KW"/>
</dbReference>
<organism evidence="11 12">
    <name type="scientific">Alectoria fallacina</name>
    <dbReference type="NCBI Taxonomy" id="1903189"/>
    <lineage>
        <taxon>Eukaryota</taxon>
        <taxon>Fungi</taxon>
        <taxon>Dikarya</taxon>
        <taxon>Ascomycota</taxon>
        <taxon>Pezizomycotina</taxon>
        <taxon>Lecanoromycetes</taxon>
        <taxon>OSLEUM clade</taxon>
        <taxon>Lecanoromycetidae</taxon>
        <taxon>Lecanorales</taxon>
        <taxon>Lecanorineae</taxon>
        <taxon>Parmeliaceae</taxon>
        <taxon>Alectoria</taxon>
    </lineage>
</organism>
<evidence type="ECO:0000256" key="4">
    <source>
        <dbReference type="ARBA" id="ARBA00022487"/>
    </source>
</evidence>
<evidence type="ECO:0000256" key="8">
    <source>
        <dbReference type="ARBA" id="ARBA00031195"/>
    </source>
</evidence>
<evidence type="ECO:0000259" key="10">
    <source>
        <dbReference type="Pfam" id="PF02230"/>
    </source>
</evidence>